<evidence type="ECO:0000313" key="3">
    <source>
        <dbReference type="Proteomes" id="UP000030854"/>
    </source>
</evidence>
<gene>
    <name evidence="2" type="ORF">EV44_g3270</name>
</gene>
<protein>
    <submittedName>
        <fullName evidence="2">Uncharacterized protein</fullName>
    </submittedName>
</protein>
<dbReference type="Proteomes" id="UP000030854">
    <property type="component" value="Unassembled WGS sequence"/>
</dbReference>
<feature type="region of interest" description="Disordered" evidence="1">
    <location>
        <begin position="156"/>
        <end position="186"/>
    </location>
</feature>
<dbReference type="AlphaFoldDB" id="A0A0B1P4R2"/>
<feature type="compositionally biased region" description="Polar residues" evidence="1">
    <location>
        <begin position="176"/>
        <end position="186"/>
    </location>
</feature>
<reference evidence="2 3" key="1">
    <citation type="journal article" date="2014" name="BMC Genomics">
        <title>Adaptive genomic structural variation in the grape powdery mildew pathogen, Erysiphe necator.</title>
        <authorList>
            <person name="Jones L."/>
            <person name="Riaz S."/>
            <person name="Morales-Cruz A."/>
            <person name="Amrine K.C."/>
            <person name="McGuire B."/>
            <person name="Gubler W.D."/>
            <person name="Walker M.A."/>
            <person name="Cantu D."/>
        </authorList>
    </citation>
    <scope>NUCLEOTIDE SEQUENCE [LARGE SCALE GENOMIC DNA]</scope>
    <source>
        <strain evidence="3">c</strain>
    </source>
</reference>
<proteinExistence type="predicted"/>
<name>A0A0B1P4R2_UNCNE</name>
<comment type="caution">
    <text evidence="2">The sequence shown here is derived from an EMBL/GenBank/DDBJ whole genome shotgun (WGS) entry which is preliminary data.</text>
</comment>
<evidence type="ECO:0000256" key="1">
    <source>
        <dbReference type="SAM" id="MobiDB-lite"/>
    </source>
</evidence>
<dbReference type="HOGENOM" id="CLU_002055_0_1_1"/>
<evidence type="ECO:0000313" key="2">
    <source>
        <dbReference type="EMBL" id="KHJ33258.1"/>
    </source>
</evidence>
<organism evidence="2 3">
    <name type="scientific">Uncinula necator</name>
    <name type="common">Grape powdery mildew</name>
    <dbReference type="NCBI Taxonomy" id="52586"/>
    <lineage>
        <taxon>Eukaryota</taxon>
        <taxon>Fungi</taxon>
        <taxon>Dikarya</taxon>
        <taxon>Ascomycota</taxon>
        <taxon>Pezizomycotina</taxon>
        <taxon>Leotiomycetes</taxon>
        <taxon>Erysiphales</taxon>
        <taxon>Erysiphaceae</taxon>
        <taxon>Erysiphe</taxon>
    </lineage>
</organism>
<dbReference type="EMBL" id="JNVN01001540">
    <property type="protein sequence ID" value="KHJ33258.1"/>
    <property type="molecule type" value="Genomic_DNA"/>
</dbReference>
<sequence>MGSNTESKGMDEKTLSYETSKLRDYSRGIDLLKDTDEDVLKFIGNRVEEYALHEHQGDDLWWYFYDDFKEFTKAESFIRAGKELPRRLRDVLRKRGGYIPKDKKSIAGNLVALLKLDEPPVWPATDKEYDRVMGLTRPYFNLGTQSRLHGKVIETKEHQDIESKDRQNIGQDLKGHSNQPPKIDCSLNQYSNNSEKDLSTEYDQYRILNYKPHGFSQQLATLAKIYDNRSKYSGIGDTFDYKFDILLRQCENADIPKDALVNAFSIMLKDDALDFYYNFYCDGQKRSLEQMCKEFKDKFEGIEHKRSLLKNWNNLTFETVVNDKDNVGKSTAECLQIFTRLLTIMQHGLDINLRNDAFIHNKLVTACEKQPAFKNVCERPAATLFGLVNDLRSAAEFHDRTSKLTQTENTFLIDRRYHQGQRNFQSNQYRRSGQPILRNTLLSSRNTISDKNKCLICKKEGCWSTMHSKKERDEAFNNIKLKMKNKIDKNFSQYCQEIEGMPPTDKNFSDLDLDNNSDDIDNCMENFIFDTALLSIDQNEELSHTFTTEFNDELNGAKIAVLLANQATEHAILANSKNCNLKNFDSRYGPSQFQGIVIDTGAANYSTGGYNQWTALQKHQKVPIDKSTKSSVNVQFGIGATSSIGSIDMITPIGTIKFHIVEANTPFLLCLKDMDSLGVFYNNLTNRIQRGTKSFPIIRRYGHAFLCWGDIFTQYITQSSYLSENELRQLHRRFGHPSVRRFVNLMTQSDHKIDQKRNG</sequence>
<feature type="compositionally biased region" description="Basic and acidic residues" evidence="1">
    <location>
        <begin position="156"/>
        <end position="167"/>
    </location>
</feature>
<accession>A0A0B1P4R2</accession>
<keyword evidence="3" id="KW-1185">Reference proteome</keyword>